<evidence type="ECO:0000259" key="4">
    <source>
        <dbReference type="Pfam" id="PF25917"/>
    </source>
</evidence>
<sequence>MKKSIPIAVFGILLLFGTVFALHAWREDRLAQARKGNAHPVVTVSAAKAAWATITPQSTAVGQIRAQQGAALSLQTAGVIRSLQFHSGETVQQGQVLLRLDPGPLPGELKEAQAQAKLATVNAQRAAQVYAIHGISTAELDKAKYGAEVANAKVRSLQEKLANTVLRAPFSGVLGLRKVELGEYLSAGKAAVRLESPQNLQVDFAVPQNLAPSVRVGESLRLQSRQGEKGQQFVAQVIAVDNHVDQANRALTVRAQIHKPGFLRPGMFVLVKLPTMSPERQLTIPQVAVAYHSYGDFVYVLKRQGQNWIAQATPVQLGAVEGQNVVVRNGLQAGDEVVTAGQVKLHNGDQVRINNAVSLH</sequence>
<evidence type="ECO:0000256" key="2">
    <source>
        <dbReference type="ARBA" id="ARBA00009477"/>
    </source>
</evidence>
<feature type="domain" description="Multidrug resistance protein MdtA-like barrel-sandwich hybrid" evidence="4">
    <location>
        <begin position="75"/>
        <end position="191"/>
    </location>
</feature>
<dbReference type="Proteomes" id="UP001197378">
    <property type="component" value="Unassembled WGS sequence"/>
</dbReference>
<keyword evidence="3" id="KW-0813">Transport</keyword>
<proteinExistence type="inferred from homology"/>
<dbReference type="InterPro" id="IPR006143">
    <property type="entry name" value="RND_pump_MFP"/>
</dbReference>
<comment type="similarity">
    <text evidence="2">Belongs to the membrane fusion protein (MFP) (TC 8.A.1) family.</text>
</comment>
<dbReference type="Pfam" id="PF25954">
    <property type="entry name" value="Beta-barrel_RND_2"/>
    <property type="match status" value="1"/>
</dbReference>
<dbReference type="NCBIfam" id="TIGR01730">
    <property type="entry name" value="RND_mfp"/>
    <property type="match status" value="1"/>
</dbReference>
<reference evidence="7" key="1">
    <citation type="journal article" date="2021" name="ISME J.">
        <title>Genomic evolution of the class Acidithiobacillia: deep-branching Proteobacteria living in extreme acidic conditions.</title>
        <authorList>
            <person name="Moya-Beltran A."/>
            <person name="Beard S."/>
            <person name="Rojas-Villalobos C."/>
            <person name="Issotta F."/>
            <person name="Gallardo Y."/>
            <person name="Ulloa R."/>
            <person name="Giaveno A."/>
            <person name="Degli Esposti M."/>
            <person name="Johnson D.B."/>
            <person name="Quatrini R."/>
        </authorList>
    </citation>
    <scope>NUCLEOTIDE SEQUENCE</scope>
    <source>
        <strain evidence="7">VAN18-1</strain>
    </source>
</reference>
<evidence type="ECO:0000313" key="8">
    <source>
        <dbReference type="Proteomes" id="UP001197378"/>
    </source>
</evidence>
<dbReference type="AlphaFoldDB" id="A0AAE2YNI1"/>
<dbReference type="GO" id="GO:0015562">
    <property type="term" value="F:efflux transmembrane transporter activity"/>
    <property type="evidence" value="ECO:0007669"/>
    <property type="project" value="TreeGrafter"/>
</dbReference>
<feature type="domain" description="Multidrug resistance protein MdtA-like C-terminal permuted SH3" evidence="6">
    <location>
        <begin position="282"/>
        <end position="341"/>
    </location>
</feature>
<protein>
    <submittedName>
        <fullName evidence="7">Efflux RND transporter periplasmic adaptor subunit</fullName>
    </submittedName>
</protein>
<evidence type="ECO:0000259" key="5">
    <source>
        <dbReference type="Pfam" id="PF25954"/>
    </source>
</evidence>
<name>A0AAE2YNI1_9PROT</name>
<evidence type="ECO:0000259" key="6">
    <source>
        <dbReference type="Pfam" id="PF25967"/>
    </source>
</evidence>
<dbReference type="InterPro" id="IPR058627">
    <property type="entry name" value="MdtA-like_C"/>
</dbReference>
<dbReference type="PANTHER" id="PTHR30469">
    <property type="entry name" value="MULTIDRUG RESISTANCE PROTEIN MDTA"/>
    <property type="match status" value="1"/>
</dbReference>
<feature type="domain" description="CusB-like beta-barrel" evidence="5">
    <location>
        <begin position="202"/>
        <end position="274"/>
    </location>
</feature>
<dbReference type="Pfam" id="PF25967">
    <property type="entry name" value="RND-MFP_C"/>
    <property type="match status" value="1"/>
</dbReference>
<accession>A0AAE2YNI1</accession>
<comment type="caution">
    <text evidence="7">The sequence shown here is derived from an EMBL/GenBank/DDBJ whole genome shotgun (WGS) entry which is preliminary data.</text>
</comment>
<dbReference type="Gene3D" id="1.10.287.470">
    <property type="entry name" value="Helix hairpin bin"/>
    <property type="match status" value="1"/>
</dbReference>
<dbReference type="InterPro" id="IPR058625">
    <property type="entry name" value="MdtA-like_BSH"/>
</dbReference>
<evidence type="ECO:0000256" key="3">
    <source>
        <dbReference type="ARBA" id="ARBA00022448"/>
    </source>
</evidence>
<dbReference type="PANTHER" id="PTHR30469:SF11">
    <property type="entry name" value="BLL4320 PROTEIN"/>
    <property type="match status" value="1"/>
</dbReference>
<dbReference type="InterPro" id="IPR058792">
    <property type="entry name" value="Beta-barrel_RND_2"/>
</dbReference>
<comment type="subcellular location">
    <subcellularLocation>
        <location evidence="1">Cell envelope</location>
    </subcellularLocation>
</comment>
<dbReference type="Pfam" id="PF25917">
    <property type="entry name" value="BSH_RND"/>
    <property type="match status" value="1"/>
</dbReference>
<organism evidence="7 8">
    <name type="scientific">Igneacidithiobacillus copahuensis</name>
    <dbReference type="NCBI Taxonomy" id="2724909"/>
    <lineage>
        <taxon>Bacteria</taxon>
        <taxon>Pseudomonadati</taxon>
        <taxon>Pseudomonadota</taxon>
        <taxon>Acidithiobacillia</taxon>
        <taxon>Acidithiobacillales</taxon>
        <taxon>Acidithiobacillaceae</taxon>
        <taxon>Igneacidithiobacillus</taxon>
    </lineage>
</organism>
<dbReference type="Gene3D" id="2.40.420.20">
    <property type="match status" value="1"/>
</dbReference>
<dbReference type="Gene3D" id="2.40.30.170">
    <property type="match status" value="1"/>
</dbReference>
<dbReference type="GO" id="GO:1990281">
    <property type="term" value="C:efflux pump complex"/>
    <property type="evidence" value="ECO:0007669"/>
    <property type="project" value="TreeGrafter"/>
</dbReference>
<gene>
    <name evidence="7" type="ORF">HFQ13_03355</name>
</gene>
<keyword evidence="8" id="KW-1185">Reference proteome</keyword>
<dbReference type="EMBL" id="JAAXYO010000039">
    <property type="protein sequence ID" value="MBU2787257.1"/>
    <property type="molecule type" value="Genomic_DNA"/>
</dbReference>
<evidence type="ECO:0000256" key="1">
    <source>
        <dbReference type="ARBA" id="ARBA00004196"/>
    </source>
</evidence>
<dbReference type="RefSeq" id="WP_215870868.1">
    <property type="nucleotide sequence ID" value="NZ_JAAXYO010000039.1"/>
</dbReference>
<dbReference type="SUPFAM" id="SSF111369">
    <property type="entry name" value="HlyD-like secretion proteins"/>
    <property type="match status" value="1"/>
</dbReference>
<evidence type="ECO:0000313" key="7">
    <source>
        <dbReference type="EMBL" id="MBU2787257.1"/>
    </source>
</evidence>
<dbReference type="Gene3D" id="2.40.50.100">
    <property type="match status" value="1"/>
</dbReference>